<protein>
    <recommendedName>
        <fullName evidence="1">site-specific DNA-methyltransferase (adenine-specific)</fullName>
        <ecNumber evidence="1">2.1.1.72</ecNumber>
    </recommendedName>
</protein>
<keyword evidence="4" id="KW-0949">S-adenosyl-L-methionine</keyword>
<accession>A0AAP1E7K1</accession>
<evidence type="ECO:0000256" key="1">
    <source>
        <dbReference type="ARBA" id="ARBA00011900"/>
    </source>
</evidence>
<feature type="domain" description="DNA methylase adenine-specific" evidence="7">
    <location>
        <begin position="165"/>
        <end position="480"/>
    </location>
</feature>
<keyword evidence="5" id="KW-0680">Restriction system</keyword>
<organism evidence="8 9">
    <name type="scientific">Bacillus subtilis</name>
    <dbReference type="NCBI Taxonomy" id="1423"/>
    <lineage>
        <taxon>Bacteria</taxon>
        <taxon>Bacillati</taxon>
        <taxon>Bacillota</taxon>
        <taxon>Bacilli</taxon>
        <taxon>Bacillales</taxon>
        <taxon>Bacillaceae</taxon>
        <taxon>Bacillus</taxon>
    </lineage>
</organism>
<dbReference type="SUPFAM" id="SSF53335">
    <property type="entry name" value="S-adenosyl-L-methionine-dependent methyltransferases"/>
    <property type="match status" value="1"/>
</dbReference>
<dbReference type="GO" id="GO:0009007">
    <property type="term" value="F:site-specific DNA-methyltransferase (adenine-specific) activity"/>
    <property type="evidence" value="ECO:0007669"/>
    <property type="project" value="UniProtKB-EC"/>
</dbReference>
<dbReference type="EC" id="2.1.1.72" evidence="1"/>
<name>A0AAP1E7K1_BACIU</name>
<comment type="catalytic activity">
    <reaction evidence="6">
        <text>a 2'-deoxyadenosine in DNA + S-adenosyl-L-methionine = an N(6)-methyl-2'-deoxyadenosine in DNA + S-adenosyl-L-homocysteine + H(+)</text>
        <dbReference type="Rhea" id="RHEA:15197"/>
        <dbReference type="Rhea" id="RHEA-COMP:12418"/>
        <dbReference type="Rhea" id="RHEA-COMP:12419"/>
        <dbReference type="ChEBI" id="CHEBI:15378"/>
        <dbReference type="ChEBI" id="CHEBI:57856"/>
        <dbReference type="ChEBI" id="CHEBI:59789"/>
        <dbReference type="ChEBI" id="CHEBI:90615"/>
        <dbReference type="ChEBI" id="CHEBI:90616"/>
        <dbReference type="EC" id="2.1.1.72"/>
    </reaction>
</comment>
<dbReference type="GO" id="GO:0008170">
    <property type="term" value="F:N-methyltransferase activity"/>
    <property type="evidence" value="ECO:0007669"/>
    <property type="project" value="InterPro"/>
</dbReference>
<dbReference type="Proteomes" id="UP000076442">
    <property type="component" value="Unassembled WGS sequence"/>
</dbReference>
<dbReference type="InterPro" id="IPR029063">
    <property type="entry name" value="SAM-dependent_MTases_sf"/>
</dbReference>
<dbReference type="Pfam" id="PF02384">
    <property type="entry name" value="N6_Mtase"/>
    <property type="match status" value="1"/>
</dbReference>
<evidence type="ECO:0000259" key="7">
    <source>
        <dbReference type="Pfam" id="PF02384"/>
    </source>
</evidence>
<dbReference type="AlphaFoldDB" id="A0AAP1E7K1"/>
<dbReference type="PROSITE" id="PS00092">
    <property type="entry name" value="N6_MTASE"/>
    <property type="match status" value="1"/>
</dbReference>
<dbReference type="EMBL" id="LJZV01000032">
    <property type="protein sequence ID" value="KZD87351.1"/>
    <property type="molecule type" value="Genomic_DNA"/>
</dbReference>
<evidence type="ECO:0000256" key="4">
    <source>
        <dbReference type="ARBA" id="ARBA00022691"/>
    </source>
</evidence>
<dbReference type="GO" id="GO:0009307">
    <property type="term" value="P:DNA restriction-modification system"/>
    <property type="evidence" value="ECO:0007669"/>
    <property type="project" value="UniProtKB-KW"/>
</dbReference>
<keyword evidence="2" id="KW-0489">Methyltransferase</keyword>
<dbReference type="PRINTS" id="PR00507">
    <property type="entry name" value="N12N6MTFRASE"/>
</dbReference>
<dbReference type="GO" id="GO:0003677">
    <property type="term" value="F:DNA binding"/>
    <property type="evidence" value="ECO:0007669"/>
    <property type="project" value="InterPro"/>
</dbReference>
<dbReference type="InterPro" id="IPR051537">
    <property type="entry name" value="DNA_Adenine_Mtase"/>
</dbReference>
<dbReference type="Gene3D" id="3.40.50.150">
    <property type="entry name" value="Vaccinia Virus protein VP39"/>
    <property type="match status" value="1"/>
</dbReference>
<sequence>MSIQEYLDKMKEMIDELKAMSSALGLGNTGDEYKIIGELFTYKFLNDKLLYDFENREDKEEDFDEFVEYAGIYTAKMKKEHLIESLFQKQNEEDFHKIFDNAFEEVNEMNKDIYNIETASGKKKPLFEKLSVYIRDEGKEIELAKRAINILAKYKFTNIYDGGFDYFSTVFEYLIKDYNKDSGKYAEYFTPLFAGNIMADILYNDTPVSNVSIYDPSAGSGTLILALANKIGTDKCTIYSQDISQKSTQFLRINLILNKLVHSLPNVIEGNTLTKPEHKDGDDLKKFDFIVSNPPFKMDFSNMIENLKADKYNRFFAGLPNIPKKDKNGMAVYESFLQHVIASLSDKGKASVVVPTGFASASSGIPKKIREKLIDENMLRGIIHMPSNIFATTGTSVSILFIDKTKTDDKVMLMDASHMGTKTKLDDGQRTILSDAEKEKIVSFFKGCKEEPEFSVLVTNDDIKENSYSIQAGQYVELKVEKLDFDIDNRISEIKDRIILGFKASKSLNSDIEKMLEEFCND</sequence>
<gene>
    <name evidence="8" type="ORF">B4122_4575</name>
</gene>
<reference evidence="8 9" key="1">
    <citation type="submission" date="2015-09" db="EMBL/GenBank/DDBJ databases">
        <title>Spore heat resistance.</title>
        <authorList>
            <person name="Boekhorst J."/>
            <person name="Berendsen E.M."/>
            <person name="Wells-Bennik M.H."/>
            <person name="Kuipers O.P."/>
        </authorList>
    </citation>
    <scope>NUCLEOTIDE SEQUENCE [LARGE SCALE GENOMIC DNA]</scope>
    <source>
        <strain evidence="8 9">B4122</strain>
    </source>
</reference>
<evidence type="ECO:0000313" key="8">
    <source>
        <dbReference type="EMBL" id="KZD87351.1"/>
    </source>
</evidence>
<dbReference type="InterPro" id="IPR002052">
    <property type="entry name" value="DNA_methylase_N6_adenine_CS"/>
</dbReference>
<evidence type="ECO:0000256" key="6">
    <source>
        <dbReference type="ARBA" id="ARBA00047942"/>
    </source>
</evidence>
<dbReference type="PANTHER" id="PTHR42933:SF1">
    <property type="entry name" value="SITE-SPECIFIC DNA-METHYLTRANSFERASE (ADENINE-SPECIFIC)"/>
    <property type="match status" value="1"/>
</dbReference>
<comment type="caution">
    <text evidence="8">The sequence shown here is derived from an EMBL/GenBank/DDBJ whole genome shotgun (WGS) entry which is preliminary data.</text>
</comment>
<dbReference type="CDD" id="cd02440">
    <property type="entry name" value="AdoMet_MTases"/>
    <property type="match status" value="1"/>
</dbReference>
<evidence type="ECO:0000256" key="2">
    <source>
        <dbReference type="ARBA" id="ARBA00022603"/>
    </source>
</evidence>
<dbReference type="GO" id="GO:0032259">
    <property type="term" value="P:methylation"/>
    <property type="evidence" value="ECO:0007669"/>
    <property type="project" value="UniProtKB-KW"/>
</dbReference>
<proteinExistence type="predicted"/>
<evidence type="ECO:0000313" key="9">
    <source>
        <dbReference type="Proteomes" id="UP000076442"/>
    </source>
</evidence>
<keyword evidence="3" id="KW-0808">Transferase</keyword>
<dbReference type="PANTHER" id="PTHR42933">
    <property type="entry name" value="SLR6095 PROTEIN"/>
    <property type="match status" value="1"/>
</dbReference>
<evidence type="ECO:0000256" key="3">
    <source>
        <dbReference type="ARBA" id="ARBA00022679"/>
    </source>
</evidence>
<dbReference type="RefSeq" id="WP_042977419.1">
    <property type="nucleotide sequence ID" value="NZ_JXHR01000028.1"/>
</dbReference>
<dbReference type="InterPro" id="IPR003356">
    <property type="entry name" value="DNA_methylase_A-5"/>
</dbReference>
<evidence type="ECO:0000256" key="5">
    <source>
        <dbReference type="ARBA" id="ARBA00022747"/>
    </source>
</evidence>